<sequence length="529" mass="60090">MKRFADLYRELDQSTATSDKRAALIAYFRDAPPADAAWALWLLSGGKLSRIANTRELHEWIVAESGLPSWLVEESHGHVGDLAETLALLLDDPDEAAPERTLSQWIELHLLPVANQAPELRHAAVVEGWRTLPTDQRLLFNKLLTGALRVGVSQRLVQQALAELSGLDIALIAQRMLGAWTPTPQFLEDLLSAGVLESDRRQPYPFFLASPLEVEPDALGPVDDWLLEWKWDGIRLQLIRREREIALWSRGEERLDGRFPEIEAAATRLPDDAVIDGELLGWREGDRPLPFTALQTRIQRRKPGAKTLSDTPARVLAYDLLELHGEDLRERPLHERRALLDELLSRFDSRVIVASPRVEARDWSEAAILRESARERGVEGLMLKRLDSPYRTGRRRGDWWKWKIDPLTIDAVLLYAQPGSGRRSTLFTDYTFGLWDGDALVPVAKAYSGLSDEEILTLDRWIRANTIERFGPVRAVTPQHVFELGFEAVNVSTRHKSGIAVRFPRILRWRHDKPAPEADRLDTLRALAR</sequence>
<dbReference type="Gene3D" id="1.10.3260.10">
    <property type="entry name" value="DNA ligase, ATP-dependent, N-terminal domain"/>
    <property type="match status" value="1"/>
</dbReference>
<keyword evidence="11" id="KW-0131">Cell cycle</keyword>
<keyword evidence="4" id="KW-0235">DNA replication</keyword>
<evidence type="ECO:0000256" key="3">
    <source>
        <dbReference type="ARBA" id="ARBA00022618"/>
    </source>
</evidence>
<dbReference type="Pfam" id="PF04679">
    <property type="entry name" value="DNA_ligase_A_C"/>
    <property type="match status" value="1"/>
</dbReference>
<dbReference type="GO" id="GO:0006310">
    <property type="term" value="P:DNA recombination"/>
    <property type="evidence" value="ECO:0007669"/>
    <property type="project" value="UniProtKB-KW"/>
</dbReference>
<dbReference type="GO" id="GO:0003910">
    <property type="term" value="F:DNA ligase (ATP) activity"/>
    <property type="evidence" value="ECO:0007669"/>
    <property type="project" value="UniProtKB-EC"/>
</dbReference>
<dbReference type="CDD" id="cd07972">
    <property type="entry name" value="OBF_DNA_ligase_Arch_LigB"/>
    <property type="match status" value="1"/>
</dbReference>
<dbReference type="EMBL" id="QTJR01000002">
    <property type="protein sequence ID" value="RDY68722.1"/>
    <property type="molecule type" value="Genomic_DNA"/>
</dbReference>
<keyword evidence="15" id="KW-1185">Reference proteome</keyword>
<dbReference type="GO" id="GO:0005524">
    <property type="term" value="F:ATP binding"/>
    <property type="evidence" value="ECO:0007669"/>
    <property type="project" value="UniProtKB-KW"/>
</dbReference>
<evidence type="ECO:0000256" key="11">
    <source>
        <dbReference type="ARBA" id="ARBA00023306"/>
    </source>
</evidence>
<evidence type="ECO:0000256" key="6">
    <source>
        <dbReference type="ARBA" id="ARBA00022741"/>
    </source>
</evidence>
<dbReference type="Pfam" id="PF01068">
    <property type="entry name" value="DNA_ligase_A_M"/>
    <property type="match status" value="1"/>
</dbReference>
<evidence type="ECO:0000256" key="12">
    <source>
        <dbReference type="ARBA" id="ARBA00034003"/>
    </source>
</evidence>
<dbReference type="Gene3D" id="2.40.50.140">
    <property type="entry name" value="Nucleic acid-binding proteins"/>
    <property type="match status" value="1"/>
</dbReference>
<dbReference type="CDD" id="cd07897">
    <property type="entry name" value="Adenylation_DNA_ligase_Bac1"/>
    <property type="match status" value="1"/>
</dbReference>
<dbReference type="NCBIfam" id="NF006701">
    <property type="entry name" value="PRK09247.1"/>
    <property type="match status" value="1"/>
</dbReference>
<dbReference type="SUPFAM" id="SSF56091">
    <property type="entry name" value="DNA ligase/mRNA capping enzyme, catalytic domain"/>
    <property type="match status" value="1"/>
</dbReference>
<evidence type="ECO:0000259" key="13">
    <source>
        <dbReference type="PROSITE" id="PS50160"/>
    </source>
</evidence>
<organism evidence="14 15">
    <name type="scientific">Lysobacter soli</name>
    <dbReference type="NCBI Taxonomy" id="453783"/>
    <lineage>
        <taxon>Bacteria</taxon>
        <taxon>Pseudomonadati</taxon>
        <taxon>Pseudomonadota</taxon>
        <taxon>Gammaproteobacteria</taxon>
        <taxon>Lysobacterales</taxon>
        <taxon>Lysobacteraceae</taxon>
        <taxon>Lysobacter</taxon>
    </lineage>
</organism>
<evidence type="ECO:0000256" key="7">
    <source>
        <dbReference type="ARBA" id="ARBA00022763"/>
    </source>
</evidence>
<dbReference type="InterPro" id="IPR012309">
    <property type="entry name" value="DNA_ligase_ATP-dep_C"/>
</dbReference>
<keyword evidence="6" id="KW-0547">Nucleotide-binding</keyword>
<dbReference type="AlphaFoldDB" id="A0A3D8VH30"/>
<keyword evidence="9" id="KW-0233">DNA recombination</keyword>
<dbReference type="InterPro" id="IPR012340">
    <property type="entry name" value="NA-bd_OB-fold"/>
</dbReference>
<dbReference type="SUPFAM" id="SSF50249">
    <property type="entry name" value="Nucleic acid-binding proteins"/>
    <property type="match status" value="1"/>
</dbReference>
<evidence type="ECO:0000256" key="9">
    <source>
        <dbReference type="ARBA" id="ARBA00023172"/>
    </source>
</evidence>
<dbReference type="InterPro" id="IPR012308">
    <property type="entry name" value="DNA_ligase_ATP-dep_N"/>
</dbReference>
<keyword evidence="7" id="KW-0227">DNA damage</keyword>
<keyword evidence="3" id="KW-0132">Cell division</keyword>
<evidence type="ECO:0000256" key="10">
    <source>
        <dbReference type="ARBA" id="ARBA00023204"/>
    </source>
</evidence>
<proteinExistence type="predicted"/>
<dbReference type="Proteomes" id="UP000256829">
    <property type="component" value="Unassembled WGS sequence"/>
</dbReference>
<dbReference type="GO" id="GO:0046872">
    <property type="term" value="F:metal ion binding"/>
    <property type="evidence" value="ECO:0007669"/>
    <property type="project" value="UniProtKB-KW"/>
</dbReference>
<dbReference type="InterPro" id="IPR026333">
    <property type="entry name" value="ATP_dep_DNA_lig_pp_1105_fam"/>
</dbReference>
<dbReference type="EC" id="6.5.1.1" evidence="1"/>
<dbReference type="PANTHER" id="PTHR45674">
    <property type="entry name" value="DNA LIGASE 1/3 FAMILY MEMBER"/>
    <property type="match status" value="1"/>
</dbReference>
<dbReference type="NCBIfam" id="TIGR04120">
    <property type="entry name" value="DNA_lig_bact"/>
    <property type="match status" value="1"/>
</dbReference>
<dbReference type="GO" id="GO:0051301">
    <property type="term" value="P:cell division"/>
    <property type="evidence" value="ECO:0007669"/>
    <property type="project" value="UniProtKB-KW"/>
</dbReference>
<dbReference type="PROSITE" id="PS50160">
    <property type="entry name" value="DNA_LIGASE_A3"/>
    <property type="match status" value="1"/>
</dbReference>
<comment type="catalytic activity">
    <reaction evidence="12">
        <text>ATP + (deoxyribonucleotide)n-3'-hydroxyl + 5'-phospho-(deoxyribonucleotide)m = (deoxyribonucleotide)n+m + AMP + diphosphate.</text>
        <dbReference type="EC" id="6.5.1.1"/>
    </reaction>
</comment>
<evidence type="ECO:0000256" key="4">
    <source>
        <dbReference type="ARBA" id="ARBA00022705"/>
    </source>
</evidence>
<dbReference type="InterPro" id="IPR050191">
    <property type="entry name" value="ATP-dep_DNA_ligase"/>
</dbReference>
<evidence type="ECO:0000256" key="8">
    <source>
        <dbReference type="ARBA" id="ARBA00022840"/>
    </source>
</evidence>
<evidence type="ECO:0000313" key="15">
    <source>
        <dbReference type="Proteomes" id="UP000256829"/>
    </source>
</evidence>
<comment type="caution">
    <text evidence="14">The sequence shown here is derived from an EMBL/GenBank/DDBJ whole genome shotgun (WGS) entry which is preliminary data.</text>
</comment>
<feature type="domain" description="ATP-dependent DNA ligase family profile" evidence="13">
    <location>
        <begin position="306"/>
        <end position="436"/>
    </location>
</feature>
<reference evidence="14 15" key="1">
    <citation type="submission" date="2018-08" db="EMBL/GenBank/DDBJ databases">
        <title>Lysobacter soli KCTC 22011, whole genome shotgun sequence.</title>
        <authorList>
            <person name="Zhang X."/>
            <person name="Feng G."/>
            <person name="Zhu H."/>
        </authorList>
    </citation>
    <scope>NUCLEOTIDE SEQUENCE [LARGE SCALE GENOMIC DNA]</scope>
    <source>
        <strain evidence="14 15">KCTC 22011</strain>
    </source>
</reference>
<keyword evidence="5" id="KW-0479">Metal-binding</keyword>
<dbReference type="Gene3D" id="3.30.470.30">
    <property type="entry name" value="DNA ligase/mRNA capping enzyme"/>
    <property type="match status" value="1"/>
</dbReference>
<accession>A0A3D8VH30</accession>
<dbReference type="RefSeq" id="WP_115841237.1">
    <property type="nucleotide sequence ID" value="NZ_CP183976.1"/>
</dbReference>
<evidence type="ECO:0000256" key="5">
    <source>
        <dbReference type="ARBA" id="ARBA00022723"/>
    </source>
</evidence>
<evidence type="ECO:0000256" key="1">
    <source>
        <dbReference type="ARBA" id="ARBA00012727"/>
    </source>
</evidence>
<name>A0A3D8VH30_9GAMM</name>
<dbReference type="PANTHER" id="PTHR45674:SF13">
    <property type="entry name" value="DNA LIGASE-RELATED"/>
    <property type="match status" value="1"/>
</dbReference>
<dbReference type="Pfam" id="PF04675">
    <property type="entry name" value="DNA_ligase_A_N"/>
    <property type="match status" value="1"/>
</dbReference>
<protein>
    <recommendedName>
        <fullName evidence="1">DNA ligase (ATP)</fullName>
        <ecNumber evidence="1">6.5.1.1</ecNumber>
    </recommendedName>
</protein>
<dbReference type="InterPro" id="IPR036599">
    <property type="entry name" value="DNA_ligase_N_sf"/>
</dbReference>
<dbReference type="GO" id="GO:0003677">
    <property type="term" value="F:DNA binding"/>
    <property type="evidence" value="ECO:0007669"/>
    <property type="project" value="InterPro"/>
</dbReference>
<keyword evidence="10" id="KW-0234">DNA repair</keyword>
<keyword evidence="8" id="KW-0067">ATP-binding</keyword>
<keyword evidence="2 14" id="KW-0436">Ligase</keyword>
<dbReference type="GO" id="GO:0006260">
    <property type="term" value="P:DNA replication"/>
    <property type="evidence" value="ECO:0007669"/>
    <property type="project" value="UniProtKB-KW"/>
</dbReference>
<evidence type="ECO:0000313" key="14">
    <source>
        <dbReference type="EMBL" id="RDY68722.1"/>
    </source>
</evidence>
<gene>
    <name evidence="14" type="ORF">DX912_04280</name>
</gene>
<evidence type="ECO:0000256" key="2">
    <source>
        <dbReference type="ARBA" id="ARBA00022598"/>
    </source>
</evidence>
<dbReference type="InterPro" id="IPR012310">
    <property type="entry name" value="DNA_ligase_ATP-dep_cent"/>
</dbReference>
<dbReference type="GO" id="GO:0006281">
    <property type="term" value="P:DNA repair"/>
    <property type="evidence" value="ECO:0007669"/>
    <property type="project" value="UniProtKB-KW"/>
</dbReference>